<evidence type="ECO:0000313" key="3">
    <source>
        <dbReference type="EMBL" id="QSW99883.1"/>
    </source>
</evidence>
<accession>A0A8A2VCV9</accession>
<proteinExistence type="predicted"/>
<dbReference type="KEGG" id="hakz:J0X25_02655"/>
<dbReference type="InterPro" id="IPR058420">
    <property type="entry name" value="DUF8107"/>
</dbReference>
<evidence type="ECO:0000313" key="4">
    <source>
        <dbReference type="Proteomes" id="UP000663203"/>
    </source>
</evidence>
<keyword evidence="1" id="KW-0472">Membrane</keyword>
<dbReference type="AlphaFoldDB" id="A0A8A2VCV9"/>
<dbReference type="RefSeq" id="WP_207289488.1">
    <property type="nucleotide sequence ID" value="NZ_CP071462.1"/>
</dbReference>
<keyword evidence="1" id="KW-1133">Transmembrane helix</keyword>
<dbReference type="Proteomes" id="UP000663203">
    <property type="component" value="Chromosome"/>
</dbReference>
<sequence>MSAGPNGERDGLQEGLESSEGDPRVILAMNAVLSTVFAALIVWGASIVGTLEYDLPTVAVAAVALFVLTLVMTRR</sequence>
<dbReference type="GeneID" id="63186170"/>
<reference evidence="3 4" key="1">
    <citation type="submission" date="2021-03" db="EMBL/GenBank/DDBJ databases">
        <title>Haloterrigena longa sp. nov. and Haloterrigena limicola sp. nov., extremely halophilic archaea isolated from a salt lake.</title>
        <authorList>
            <person name="Henglin C."/>
        </authorList>
    </citation>
    <scope>NUCLEOTIDE SEQUENCE [LARGE SCALE GENOMIC DNA]</scope>
    <source>
        <strain evidence="3 4">KZCA68</strain>
    </source>
</reference>
<protein>
    <recommendedName>
        <fullName evidence="2">DUF8107 domain-containing protein</fullName>
    </recommendedName>
</protein>
<gene>
    <name evidence="3" type="ORF">J0X25_02655</name>
</gene>
<keyword evidence="4" id="KW-1185">Reference proteome</keyword>
<evidence type="ECO:0000256" key="1">
    <source>
        <dbReference type="SAM" id="Phobius"/>
    </source>
</evidence>
<feature type="transmembrane region" description="Helical" evidence="1">
    <location>
        <begin position="25"/>
        <end position="49"/>
    </location>
</feature>
<dbReference type="EMBL" id="CP071462">
    <property type="protein sequence ID" value="QSW99883.1"/>
    <property type="molecule type" value="Genomic_DNA"/>
</dbReference>
<name>A0A8A2VCV9_9EURY</name>
<organism evidence="3 4">
    <name type="scientific">Haloterrigena alkaliphila</name>
    <dbReference type="NCBI Taxonomy" id="2816475"/>
    <lineage>
        <taxon>Archaea</taxon>
        <taxon>Methanobacteriati</taxon>
        <taxon>Methanobacteriota</taxon>
        <taxon>Stenosarchaea group</taxon>
        <taxon>Halobacteria</taxon>
        <taxon>Halobacteriales</taxon>
        <taxon>Natrialbaceae</taxon>
        <taxon>Haloterrigena</taxon>
    </lineage>
</organism>
<feature type="domain" description="DUF8107" evidence="2">
    <location>
        <begin position="5"/>
        <end position="74"/>
    </location>
</feature>
<dbReference type="Pfam" id="PF26409">
    <property type="entry name" value="DUF8107"/>
    <property type="match status" value="1"/>
</dbReference>
<keyword evidence="1" id="KW-0812">Transmembrane</keyword>
<feature type="transmembrane region" description="Helical" evidence="1">
    <location>
        <begin position="55"/>
        <end position="73"/>
    </location>
</feature>
<evidence type="ECO:0000259" key="2">
    <source>
        <dbReference type="Pfam" id="PF26409"/>
    </source>
</evidence>